<evidence type="ECO:0000313" key="1">
    <source>
        <dbReference type="EMBL" id="KAK1870295.1"/>
    </source>
</evidence>
<gene>
    <name evidence="1" type="ORF">I4F81_012757</name>
</gene>
<sequence>MDACLLAFVFELVLLCACASLCAATIVGPIPPDPSQILSEWQRVGDLAAAAAAAAAQEVCPSPSREKVQVIKIAARAATAATATALGGNPMQLSDVPWEAAPPREQRMAVGTGAALSSQGGAQGGRDDGGGAGAGGRDGAGRGGQVQGRGGRGLGGGSERRRTGAIRKRRTPISLSDKLSLIALKDAGHSWTETLAIFPLGVSRSAARGIYEKRVDYKRWAAAAEDPSSFRWRRSYFEQISQRLWGWYSTLQRLGARHVPVSGALLEARAKRIAREQGVADFKGSRHFVQNWAKRYNLRNIALWGQGGSADTEGAADRISEIRAELEAYPAERIYNMDETGLFYRCIPNRSYVEAGRRRQERGTKAMKAKDRITLVLACNATGSHKIPVAMIGKAKQPLCFKPPRRPCPLPYFSQKSSWMDLVKSWFETVFLPAVRARTTLPVALLSDNCGAHDDLESEQVKFIALPPNCTSVYQPLDLGIIACLKRQYKRQLLDLVVAAFGVTATDEAPPAAGLDSAAPVAESTRDRPSVVGVGPPRASLPFEIGAGMVIADAAGRSGTHLAGAGVASAGVMGPRSRPVAGASVADAAGAGAAGGMGPSVGGAGATIAGVAGPSGRPVAGASVVDDAGVGAAGGMSHSVVGASPTIAGVPGPSGRPVAGAGVAGEAVPGPDGHPAAETMPAMVPTAVSRDNLWLSADGSWPTIEEAPRDQPARQPVTAADLSALRATVRRAARLDVRRAARAAVPPAAGGGSGGSAAASNSTLIGRVGAGVITTGASAMDRGDAVAAELPRADCDARRAADIDGASGSGAVEAGPGIWGWPSDRPTVSSGEPSRPRVPPAVIRGVRDGAVAHLQDAAEIVLTQWDAVEPSTIAHCWLKSTILPAGVAMDVVALHSEYRSSSRSLGFDVTSVVSLMAGCGFGERAFGDTPATEREIAVEDWLIGEDDEGVRAATVDSIVFEEGGAEAVDGMDDGVSSTSESE</sequence>
<dbReference type="EMBL" id="CM020620">
    <property type="protein sequence ID" value="KAK1870295.1"/>
    <property type="molecule type" value="Genomic_DNA"/>
</dbReference>
<comment type="caution">
    <text evidence="1">The sequence shown here is derived from an EMBL/GenBank/DDBJ whole genome shotgun (WGS) entry which is preliminary data.</text>
</comment>
<protein>
    <submittedName>
        <fullName evidence="1">Uncharacterized protein</fullName>
    </submittedName>
</protein>
<dbReference type="Proteomes" id="UP000798662">
    <property type="component" value="Chromosome 3"/>
</dbReference>
<proteinExistence type="predicted"/>
<name>A0ACC3CJL5_PYRYE</name>
<reference evidence="1" key="1">
    <citation type="submission" date="2019-11" db="EMBL/GenBank/DDBJ databases">
        <title>Nori genome reveals adaptations in red seaweeds to the harsh intertidal environment.</title>
        <authorList>
            <person name="Wang D."/>
            <person name="Mao Y."/>
        </authorList>
    </citation>
    <scope>NUCLEOTIDE SEQUENCE</scope>
    <source>
        <tissue evidence="1">Gametophyte</tissue>
    </source>
</reference>
<keyword evidence="2" id="KW-1185">Reference proteome</keyword>
<organism evidence="1 2">
    <name type="scientific">Pyropia yezoensis</name>
    <name type="common">Susabi-nori</name>
    <name type="synonym">Porphyra yezoensis</name>
    <dbReference type="NCBI Taxonomy" id="2788"/>
    <lineage>
        <taxon>Eukaryota</taxon>
        <taxon>Rhodophyta</taxon>
        <taxon>Bangiophyceae</taxon>
        <taxon>Bangiales</taxon>
        <taxon>Bangiaceae</taxon>
        <taxon>Pyropia</taxon>
    </lineage>
</organism>
<evidence type="ECO:0000313" key="2">
    <source>
        <dbReference type="Proteomes" id="UP000798662"/>
    </source>
</evidence>
<accession>A0ACC3CJL5</accession>